<dbReference type="CDD" id="cd19531">
    <property type="entry name" value="LCL_NRPS-like"/>
    <property type="match status" value="1"/>
</dbReference>
<dbReference type="SUPFAM" id="SSF56801">
    <property type="entry name" value="Acetyl-CoA synthetase-like"/>
    <property type="match status" value="1"/>
</dbReference>
<dbReference type="InterPro" id="IPR010071">
    <property type="entry name" value="AA_adenyl_dom"/>
</dbReference>
<dbReference type="InterPro" id="IPR001031">
    <property type="entry name" value="Thioesterase"/>
</dbReference>
<keyword evidence="3" id="KW-0597">Phosphoprotein</keyword>
<dbReference type="Pfam" id="PF00501">
    <property type="entry name" value="AMP-binding"/>
    <property type="match status" value="1"/>
</dbReference>
<dbReference type="GO" id="GO:0003824">
    <property type="term" value="F:catalytic activity"/>
    <property type="evidence" value="ECO:0007669"/>
    <property type="project" value="InterPro"/>
</dbReference>
<evidence type="ECO:0000256" key="1">
    <source>
        <dbReference type="ARBA" id="ARBA00001957"/>
    </source>
</evidence>
<name>A0A5C6BI79_9BACT</name>
<gene>
    <name evidence="6" type="primary">cmdD</name>
    <name evidence="6" type="ORF">Poly21_48150</name>
</gene>
<dbReference type="InterPro" id="IPR029063">
    <property type="entry name" value="SAM-dependent_MTases_sf"/>
</dbReference>
<dbReference type="PROSITE" id="PS00012">
    <property type="entry name" value="PHOSPHOPANTETHEINE"/>
    <property type="match status" value="1"/>
</dbReference>
<dbReference type="InterPro" id="IPR042099">
    <property type="entry name" value="ANL_N_sf"/>
</dbReference>
<dbReference type="InterPro" id="IPR020806">
    <property type="entry name" value="PKS_PP-bd"/>
</dbReference>
<evidence type="ECO:0000256" key="3">
    <source>
        <dbReference type="ARBA" id="ARBA00022553"/>
    </source>
</evidence>
<dbReference type="SUPFAM" id="SSF53335">
    <property type="entry name" value="S-adenosyl-L-methionine-dependent methyltransferases"/>
    <property type="match status" value="1"/>
</dbReference>
<keyword evidence="7" id="KW-1185">Reference proteome</keyword>
<dbReference type="Gene3D" id="1.10.1200.10">
    <property type="entry name" value="ACP-like"/>
    <property type="match status" value="1"/>
</dbReference>
<dbReference type="SUPFAM" id="SSF52777">
    <property type="entry name" value="CoA-dependent acyltransferases"/>
    <property type="match status" value="2"/>
</dbReference>
<dbReference type="PANTHER" id="PTHR45527">
    <property type="entry name" value="NONRIBOSOMAL PEPTIDE SYNTHETASE"/>
    <property type="match status" value="1"/>
</dbReference>
<dbReference type="NCBIfam" id="TIGR01733">
    <property type="entry name" value="AA-adenyl-dom"/>
    <property type="match status" value="1"/>
</dbReference>
<keyword evidence="2" id="KW-0596">Phosphopantetheine</keyword>
<dbReference type="CDD" id="cd02440">
    <property type="entry name" value="AdoMet_MTases"/>
    <property type="match status" value="1"/>
</dbReference>
<dbReference type="Gene3D" id="3.30.300.30">
    <property type="match status" value="2"/>
</dbReference>
<comment type="caution">
    <text evidence="6">The sequence shown here is derived from an EMBL/GenBank/DDBJ whole genome shotgun (WGS) entry which is preliminary data.</text>
</comment>
<accession>A0A5C6BI79</accession>
<proteinExistence type="predicted"/>
<dbReference type="Gene3D" id="3.40.50.1820">
    <property type="entry name" value="alpha/beta hydrolase"/>
    <property type="match status" value="1"/>
</dbReference>
<dbReference type="Pfam" id="PF08242">
    <property type="entry name" value="Methyltransf_12"/>
    <property type="match status" value="1"/>
</dbReference>
<evidence type="ECO:0000313" key="6">
    <source>
        <dbReference type="EMBL" id="TWU10909.1"/>
    </source>
</evidence>
<dbReference type="GO" id="GO:0005737">
    <property type="term" value="C:cytoplasm"/>
    <property type="evidence" value="ECO:0007669"/>
    <property type="project" value="TreeGrafter"/>
</dbReference>
<dbReference type="InterPro" id="IPR029058">
    <property type="entry name" value="AB_hydrolase_fold"/>
</dbReference>
<dbReference type="SMART" id="SM00823">
    <property type="entry name" value="PKS_PP"/>
    <property type="match status" value="1"/>
</dbReference>
<dbReference type="InterPro" id="IPR000873">
    <property type="entry name" value="AMP-dep_synth/lig_dom"/>
</dbReference>
<dbReference type="PROSITE" id="PS50075">
    <property type="entry name" value="CARRIER"/>
    <property type="match status" value="1"/>
</dbReference>
<sequence length="1800" mass="199132">MSDIQKRLASLSPAKRALLEKMLLERAGARSSHIVPRPAGCDEQLSDAERRLWFVDQIAKDDPFYNMPLAARLRGPLDRDALQQAVDQLVIRHESLRTTYHLVDGEPQRTIHADMRVRCVWFDISASSDVEAELKRRMRVAGRSPFNLEHGPLLRVTVYRTGNDEHVILLVMHHIISDGWSMIVMLRELTLVYEVARTDLAANASNSPTLPPLSIQYADFAHWQHERMSSDRIESQMDYWRSALADAPGVLDLPTDRARPAIQDFMGATVEFELSLDLTKAINDLAMRLNTTAFAVLMAAEAVLLGRYSRSRDVVLGTASAGRVHPEIEPLIGFFVNTLALRIRLDDAPTFADLIGQVHQRTLEAHEHADVPFERLVEELAPTRDRSFSPIFQSALVMQNLPRDISEKGSLEVSPILVDNGTAKYDLTFFLWKESEQLIGHVEYRSTLFDRATIGRLIDSFRTLLIAATESPETSIDHLPILSHDQCEQVIETFNRTEKAYPAPYLLHELVEFQSARFPDKAAVIHGDQTVSYRELISRADWFAGHLIAMGVERESAVVISLPRSVDLFAAVLGTLKAGGTFVPVDPTLPAARIEQISADTAAVAVVTAEWIAARGHVSSTPVFPHVDPGDRAYVIFTSGSTGRAKGVEIEHRGIVNFIRAQIDRMGLSSDDRFSFGFSPSFDGAISEMFYSLGVGGTSIVLDQATLLVPDALTDILHHQSVSVGKFPPALLSMLDPKKLPNLRTVASAGDKLSGELARRWITGGRRLFNGYGPTEVSVGCSMMPLHENWSSEKPPIGSPMHNMRMYILDEHRQPLPIGATGEIYIGGRGVGRGYLNQPEQTAAVFLKDPFACDASPGESDARMYRTGDLGRWLSNGVVEFVGRADDQVSLRGFRVEPGEIAATLETLDEVRQAVVIERNDSDNPQLVAYIVPQRNGLNQSYAAQLQSEHVTQWRSLFEQTHRLAPPVLDASFNIAGWVSTYTGNPIPADEMRQWTDATVSRIRDLQPRNVLEIGCGTGLLLLRLAAHCDSYVGSDLLESSLENIRGELARRPELSDKVTLHQANADQFDHLAGQTFDCIVLNSVVQYFPSMDYLFRVLDGVLAHLAPGGKIFLGDLRNLRLQSAMAASIEVLHADDTLSVDELQHRIAARIEHEEELLLDPRMFDHLTAWFPRISAAGVMLKDAAVTNELGRFRYDVVLQTDSLDSPPRVENIACDPTRSLSQQFDGEAKHARYTGLLNQRVALDCHLAKLIESLPKATTVAELKVHLETHAQSQFLHEPNDLIADRPPIGTSDRGAINNKNDHPAPERAIATWNDADPAAFDMLVDRGNDITPVLSTITDEASTSPPLDLSVFANNPIGTESSRRFTQHLRDELTTRLPAYMIPSAFVVLDELPRTINGKIDRAALPRPAGRPAWAGHFEAPATPTQQTLVTIWEELLDTRPIGIQDDFFDLGGHSMLAVRMTSEVERLMGKRLPLVALFQNATIAHLSALIDQDELAALGSTLIPLRMSEHTAPRELNESLPPLFCIHPAGGTVFCYLEMAQHLASGRPVYGVQANGIDGNQPPHETLAEMAAHYARVIREVHPEGTVHVTGWSLGGNIAFEVARQLDLRGTPVGVIALLDSGLLSPEDDFREEDFLPLLSALFPGAMNLDLEEIRQQSQADQLQFFVERASQAGIVPDELNDIVATKNAPDAAHVFGVFQSNVKAVHDYVAEPFAGDVHLFRPRDQGKTNNLFDDPLLGWREVTRETFVHEVPGDHAHMLQSPAAEAVAQQLDELMSKNETESVCESNPVLQRLTN</sequence>
<dbReference type="SUPFAM" id="SSF53474">
    <property type="entry name" value="alpha/beta-Hydrolases"/>
    <property type="match status" value="1"/>
</dbReference>
<dbReference type="GO" id="GO:0031177">
    <property type="term" value="F:phosphopantetheine binding"/>
    <property type="evidence" value="ECO:0007669"/>
    <property type="project" value="InterPro"/>
</dbReference>
<dbReference type="Pfam" id="PF00550">
    <property type="entry name" value="PP-binding"/>
    <property type="match status" value="1"/>
</dbReference>
<dbReference type="InterPro" id="IPR023213">
    <property type="entry name" value="CAT-like_dom_sf"/>
</dbReference>
<dbReference type="CDD" id="cd05930">
    <property type="entry name" value="A_NRPS"/>
    <property type="match status" value="1"/>
</dbReference>
<dbReference type="Pfam" id="PF00975">
    <property type="entry name" value="Thioesterase"/>
    <property type="match status" value="1"/>
</dbReference>
<reference evidence="6 7" key="1">
    <citation type="journal article" date="2020" name="Antonie Van Leeuwenhoek">
        <title>Rhodopirellula heiligendammensis sp. nov., Rhodopirellula pilleata sp. nov., and Rhodopirellula solitaria sp. nov. isolated from natural or artificial marine surfaces in Northern Germany and California, USA, and emended description of the genus Rhodopirellula.</title>
        <authorList>
            <person name="Kallscheuer N."/>
            <person name="Wiegand S."/>
            <person name="Jogler M."/>
            <person name="Boedeker C."/>
            <person name="Peeters S.H."/>
            <person name="Rast P."/>
            <person name="Heuer A."/>
            <person name="Jetten M.S.M."/>
            <person name="Rohde M."/>
            <person name="Jogler C."/>
        </authorList>
    </citation>
    <scope>NUCLEOTIDE SEQUENCE [LARGE SCALE GENOMIC DNA]</scope>
    <source>
        <strain evidence="6 7">Poly21</strain>
    </source>
</reference>
<dbReference type="InterPro" id="IPR036736">
    <property type="entry name" value="ACP-like_sf"/>
</dbReference>
<dbReference type="PROSITE" id="PS00455">
    <property type="entry name" value="AMP_BINDING"/>
    <property type="match status" value="1"/>
</dbReference>
<dbReference type="GO" id="GO:0043041">
    <property type="term" value="P:amino acid activation for nonribosomal peptide biosynthetic process"/>
    <property type="evidence" value="ECO:0007669"/>
    <property type="project" value="TreeGrafter"/>
</dbReference>
<dbReference type="Gene3D" id="3.40.50.150">
    <property type="entry name" value="Vaccinia Virus protein VP39"/>
    <property type="match status" value="1"/>
</dbReference>
<dbReference type="Gene3D" id="3.30.559.10">
    <property type="entry name" value="Chloramphenicol acetyltransferase-like domain"/>
    <property type="match status" value="1"/>
</dbReference>
<evidence type="ECO:0000256" key="4">
    <source>
        <dbReference type="ARBA" id="ARBA00022737"/>
    </source>
</evidence>
<dbReference type="RefSeq" id="WP_302120198.1">
    <property type="nucleotide sequence ID" value="NZ_SJPU01000003.1"/>
</dbReference>
<dbReference type="InterPro" id="IPR006162">
    <property type="entry name" value="Ppantetheine_attach_site"/>
</dbReference>
<dbReference type="EMBL" id="SJPU01000003">
    <property type="protein sequence ID" value="TWU10909.1"/>
    <property type="molecule type" value="Genomic_DNA"/>
</dbReference>
<dbReference type="SUPFAM" id="SSF47336">
    <property type="entry name" value="ACP-like"/>
    <property type="match status" value="1"/>
</dbReference>
<organism evidence="6 7">
    <name type="scientific">Allorhodopirellula heiligendammensis</name>
    <dbReference type="NCBI Taxonomy" id="2714739"/>
    <lineage>
        <taxon>Bacteria</taxon>
        <taxon>Pseudomonadati</taxon>
        <taxon>Planctomycetota</taxon>
        <taxon>Planctomycetia</taxon>
        <taxon>Pirellulales</taxon>
        <taxon>Pirellulaceae</taxon>
        <taxon>Allorhodopirellula</taxon>
    </lineage>
</organism>
<dbReference type="Gene3D" id="3.30.559.30">
    <property type="entry name" value="Nonribosomal peptide synthetase, condensation domain"/>
    <property type="match status" value="1"/>
</dbReference>
<dbReference type="GO" id="GO:0009403">
    <property type="term" value="P:toxin biosynthetic process"/>
    <property type="evidence" value="ECO:0007669"/>
    <property type="project" value="UniProtKB-ARBA"/>
</dbReference>
<dbReference type="Pfam" id="PF00668">
    <property type="entry name" value="Condensation"/>
    <property type="match status" value="1"/>
</dbReference>
<feature type="domain" description="Carrier" evidence="5">
    <location>
        <begin position="1423"/>
        <end position="1498"/>
    </location>
</feature>
<dbReference type="PANTHER" id="PTHR45527:SF1">
    <property type="entry name" value="FATTY ACID SYNTHASE"/>
    <property type="match status" value="1"/>
</dbReference>
<comment type="cofactor">
    <cofactor evidence="1">
        <name>pantetheine 4'-phosphate</name>
        <dbReference type="ChEBI" id="CHEBI:47942"/>
    </cofactor>
</comment>
<keyword evidence="4" id="KW-0677">Repeat</keyword>
<evidence type="ECO:0000313" key="7">
    <source>
        <dbReference type="Proteomes" id="UP000319908"/>
    </source>
</evidence>
<evidence type="ECO:0000256" key="2">
    <source>
        <dbReference type="ARBA" id="ARBA00022450"/>
    </source>
</evidence>
<dbReference type="Gene3D" id="3.40.50.12780">
    <property type="entry name" value="N-terminal domain of ligase-like"/>
    <property type="match status" value="1"/>
</dbReference>
<dbReference type="InterPro" id="IPR001242">
    <property type="entry name" value="Condensation_dom"/>
</dbReference>
<dbReference type="Proteomes" id="UP000319908">
    <property type="component" value="Unassembled WGS sequence"/>
</dbReference>
<dbReference type="InterPro" id="IPR009081">
    <property type="entry name" value="PP-bd_ACP"/>
</dbReference>
<evidence type="ECO:0000259" key="5">
    <source>
        <dbReference type="PROSITE" id="PS50075"/>
    </source>
</evidence>
<dbReference type="InterPro" id="IPR045851">
    <property type="entry name" value="AMP-bd_C_sf"/>
</dbReference>
<dbReference type="InterPro" id="IPR020845">
    <property type="entry name" value="AMP-binding_CS"/>
</dbReference>
<protein>
    <submittedName>
        <fullName evidence="6">Chondramide synthase cmdD</fullName>
    </submittedName>
</protein>
<dbReference type="InterPro" id="IPR013217">
    <property type="entry name" value="Methyltransf_12"/>
</dbReference>